<evidence type="ECO:0000259" key="1">
    <source>
        <dbReference type="PROSITE" id="PS51186"/>
    </source>
</evidence>
<dbReference type="Proteomes" id="UP000198888">
    <property type="component" value="Unassembled WGS sequence"/>
</dbReference>
<dbReference type="Pfam" id="PF00583">
    <property type="entry name" value="Acetyltransf_1"/>
    <property type="match status" value="1"/>
</dbReference>
<dbReference type="AlphaFoldDB" id="A0A1H6VQW8"/>
<protein>
    <submittedName>
        <fullName evidence="2">Acetyltransferase (GNAT) domain-containing protein</fullName>
    </submittedName>
</protein>
<evidence type="ECO:0000313" key="2">
    <source>
        <dbReference type="EMBL" id="SEJ07058.1"/>
    </source>
</evidence>
<dbReference type="InterPro" id="IPR000182">
    <property type="entry name" value="GNAT_dom"/>
</dbReference>
<dbReference type="InterPro" id="IPR016181">
    <property type="entry name" value="Acyl_CoA_acyltransferase"/>
</dbReference>
<accession>A0A1H6VQW8</accession>
<proteinExistence type="predicted"/>
<keyword evidence="2" id="KW-0808">Transferase</keyword>
<dbReference type="PROSITE" id="PS51186">
    <property type="entry name" value="GNAT"/>
    <property type="match status" value="1"/>
</dbReference>
<feature type="domain" description="N-acetyltransferase" evidence="1">
    <location>
        <begin position="1"/>
        <end position="90"/>
    </location>
</feature>
<reference evidence="2 3" key="1">
    <citation type="submission" date="2016-10" db="EMBL/GenBank/DDBJ databases">
        <authorList>
            <person name="de Groot N.N."/>
        </authorList>
    </citation>
    <scope>NUCLEOTIDE SEQUENCE [LARGE SCALE GENOMIC DNA]</scope>
    <source>
        <strain evidence="2 3">DSM 22187</strain>
    </source>
</reference>
<dbReference type="SUPFAM" id="SSF55729">
    <property type="entry name" value="Acyl-CoA N-acyltransferases (Nat)"/>
    <property type="match status" value="1"/>
</dbReference>
<dbReference type="Gene3D" id="3.40.630.30">
    <property type="match status" value="1"/>
</dbReference>
<name>A0A1H6VQW8_9EURY</name>
<sequence>MVWCESRILDKHEAQIRLVAVSRVGRGAGIGRYLCEEAEEFARSHGKEQMIADVVKGSSAVEFWKSIGYEVQSGWETKKGTEMLTVEKWL</sequence>
<dbReference type="EMBL" id="FNYR01000019">
    <property type="protein sequence ID" value="SEJ07058.1"/>
    <property type="molecule type" value="Genomic_DNA"/>
</dbReference>
<dbReference type="STRING" id="1073996.SAMN05444271_11929"/>
<dbReference type="CDD" id="cd04301">
    <property type="entry name" value="NAT_SF"/>
    <property type="match status" value="1"/>
</dbReference>
<gene>
    <name evidence="2" type="ORF">SAMN05444271_11929</name>
</gene>
<dbReference type="GO" id="GO:0016747">
    <property type="term" value="F:acyltransferase activity, transferring groups other than amino-acyl groups"/>
    <property type="evidence" value="ECO:0007669"/>
    <property type="project" value="InterPro"/>
</dbReference>
<organism evidence="2 3">
    <name type="scientific">Halohasta litchfieldiae</name>
    <dbReference type="NCBI Taxonomy" id="1073996"/>
    <lineage>
        <taxon>Archaea</taxon>
        <taxon>Methanobacteriati</taxon>
        <taxon>Methanobacteriota</taxon>
        <taxon>Stenosarchaea group</taxon>
        <taxon>Halobacteria</taxon>
        <taxon>Halobacteriales</taxon>
        <taxon>Haloferacaceae</taxon>
        <taxon>Halohasta</taxon>
    </lineage>
</organism>
<evidence type="ECO:0000313" key="3">
    <source>
        <dbReference type="Proteomes" id="UP000198888"/>
    </source>
</evidence>
<keyword evidence="3" id="KW-1185">Reference proteome</keyword>